<evidence type="ECO:0000313" key="3">
    <source>
        <dbReference type="Proteomes" id="UP000007013"/>
    </source>
</evidence>
<feature type="chain" id="PRO_5002774845" evidence="1">
    <location>
        <begin position="28"/>
        <end position="288"/>
    </location>
</feature>
<dbReference type="KEGG" id="ote:Oter_0346"/>
<name>B1ZQF6_OPITP</name>
<keyword evidence="1" id="KW-0732">Signal</keyword>
<dbReference type="HOGENOM" id="CLU_965901_0_0_0"/>
<keyword evidence="3" id="KW-1185">Reference proteome</keyword>
<gene>
    <name evidence="2" type="ordered locus">Oter_0346</name>
</gene>
<dbReference type="Proteomes" id="UP000007013">
    <property type="component" value="Chromosome"/>
</dbReference>
<reference evidence="2 3" key="1">
    <citation type="journal article" date="2011" name="J. Bacteriol.">
        <title>Genome sequence of the verrucomicrobium Opitutus terrae PB90-1, an abundant inhabitant of rice paddy soil ecosystems.</title>
        <authorList>
            <person name="van Passel M.W."/>
            <person name="Kant R."/>
            <person name="Palva A."/>
            <person name="Copeland A."/>
            <person name="Lucas S."/>
            <person name="Lapidus A."/>
            <person name="Glavina del Rio T."/>
            <person name="Pitluck S."/>
            <person name="Goltsman E."/>
            <person name="Clum A."/>
            <person name="Sun H."/>
            <person name="Schmutz J."/>
            <person name="Larimer F.W."/>
            <person name="Land M.L."/>
            <person name="Hauser L."/>
            <person name="Kyrpides N."/>
            <person name="Mikhailova N."/>
            <person name="Richardson P.P."/>
            <person name="Janssen P.H."/>
            <person name="de Vos W.M."/>
            <person name="Smidt H."/>
        </authorList>
    </citation>
    <scope>NUCLEOTIDE SEQUENCE [LARGE SCALE GENOMIC DNA]</scope>
    <source>
        <strain evidence="3">DSM 11246 / JCM 15787 / PB90-1</strain>
    </source>
</reference>
<protein>
    <submittedName>
        <fullName evidence="2">Uncharacterized protein</fullName>
    </submittedName>
</protein>
<dbReference type="EMBL" id="CP001032">
    <property type="protein sequence ID" value="ACB73636.1"/>
    <property type="molecule type" value="Genomic_DNA"/>
</dbReference>
<sequence>MAPYLYRAVRVLTASCCIATSSVCTEAAVVTGDGLEIASGVHHPNGNIYDQVLLTGPSVTVDPDPGEVARVSFVDLNDDIVQVEFSGAGLITVSLDPDGRSGPALAGKYNQPDVQYMKGHASVTIAGSNATTNVTIFSVGTLTAQNQAIFRAGEMYDGIADLARLTIVADPASASGSTFGAIRTGNVQFWHHVGNVGILAANVQVQGPVVLCDLWTLETANPVLTFGTVSQFPALLVAGGDLSQPGGKRILVASNLTVSMVAGVTSHNVLLPAQPLRGVLEPPGPISF</sequence>
<dbReference type="eggNOG" id="COG5184">
    <property type="taxonomic scope" value="Bacteria"/>
</dbReference>
<organism evidence="2 3">
    <name type="scientific">Opitutus terrae (strain DSM 11246 / JCM 15787 / PB90-1)</name>
    <dbReference type="NCBI Taxonomy" id="452637"/>
    <lineage>
        <taxon>Bacteria</taxon>
        <taxon>Pseudomonadati</taxon>
        <taxon>Verrucomicrobiota</taxon>
        <taxon>Opitutia</taxon>
        <taxon>Opitutales</taxon>
        <taxon>Opitutaceae</taxon>
        <taxon>Opitutus</taxon>
    </lineage>
</organism>
<evidence type="ECO:0000313" key="2">
    <source>
        <dbReference type="EMBL" id="ACB73636.1"/>
    </source>
</evidence>
<feature type="signal peptide" evidence="1">
    <location>
        <begin position="1"/>
        <end position="27"/>
    </location>
</feature>
<accession>B1ZQF6</accession>
<proteinExistence type="predicted"/>
<dbReference type="AlphaFoldDB" id="B1ZQF6"/>
<evidence type="ECO:0000256" key="1">
    <source>
        <dbReference type="SAM" id="SignalP"/>
    </source>
</evidence>